<dbReference type="InterPro" id="IPR015943">
    <property type="entry name" value="WD40/YVTN_repeat-like_dom_sf"/>
</dbReference>
<dbReference type="InterPro" id="IPR045159">
    <property type="entry name" value="DCAF7-like"/>
</dbReference>
<feature type="non-terminal residue" evidence="5">
    <location>
        <position position="1"/>
    </location>
</feature>
<keyword evidence="1 3" id="KW-0853">WD repeat</keyword>
<keyword evidence="6" id="KW-1185">Reference proteome</keyword>
<evidence type="ECO:0000256" key="1">
    <source>
        <dbReference type="ARBA" id="ARBA00022574"/>
    </source>
</evidence>
<dbReference type="SMART" id="SM00320">
    <property type="entry name" value="WD40"/>
    <property type="match status" value="4"/>
</dbReference>
<dbReference type="PROSITE" id="PS00678">
    <property type="entry name" value="WD_REPEATS_1"/>
    <property type="match status" value="2"/>
</dbReference>
<gene>
    <name evidence="5" type="ORF">AWRI4619_LOCUS4848</name>
</gene>
<organism evidence="5 6">
    <name type="scientific">Aureobasidium vineae</name>
    <dbReference type="NCBI Taxonomy" id="2773715"/>
    <lineage>
        <taxon>Eukaryota</taxon>
        <taxon>Fungi</taxon>
        <taxon>Dikarya</taxon>
        <taxon>Ascomycota</taxon>
        <taxon>Pezizomycotina</taxon>
        <taxon>Dothideomycetes</taxon>
        <taxon>Dothideomycetidae</taxon>
        <taxon>Dothideales</taxon>
        <taxon>Saccotheciaceae</taxon>
        <taxon>Aureobasidium</taxon>
    </lineage>
</organism>
<feature type="repeat" description="WD" evidence="3">
    <location>
        <begin position="546"/>
        <end position="580"/>
    </location>
</feature>
<comment type="caution">
    <text evidence="5">The sequence shown here is derived from an EMBL/GenBank/DDBJ whole genome shotgun (WGS) entry which is preliminary data.</text>
</comment>
<dbReference type="SUPFAM" id="SSF50978">
    <property type="entry name" value="WD40 repeat-like"/>
    <property type="match status" value="1"/>
</dbReference>
<dbReference type="PROSITE" id="PS50082">
    <property type="entry name" value="WD_REPEATS_2"/>
    <property type="match status" value="2"/>
</dbReference>
<feature type="repeat" description="WD" evidence="3">
    <location>
        <begin position="394"/>
        <end position="436"/>
    </location>
</feature>
<feature type="region of interest" description="Disordered" evidence="4">
    <location>
        <begin position="482"/>
        <end position="502"/>
    </location>
</feature>
<dbReference type="AlphaFoldDB" id="A0A9N8JGU8"/>
<accession>A0A9N8JGU8</accession>
<evidence type="ECO:0000313" key="5">
    <source>
        <dbReference type="EMBL" id="CAD0087730.1"/>
    </source>
</evidence>
<feature type="region of interest" description="Disordered" evidence="4">
    <location>
        <begin position="15"/>
        <end position="78"/>
    </location>
</feature>
<dbReference type="Gene3D" id="2.130.10.10">
    <property type="entry name" value="YVTN repeat-like/Quinoprotein amine dehydrogenase"/>
    <property type="match status" value="1"/>
</dbReference>
<feature type="compositionally biased region" description="Polar residues" evidence="4">
    <location>
        <begin position="108"/>
        <end position="121"/>
    </location>
</feature>
<reference evidence="5" key="1">
    <citation type="submission" date="2020-06" db="EMBL/GenBank/DDBJ databases">
        <authorList>
            <person name="Onetto C."/>
        </authorList>
    </citation>
    <scope>NUCLEOTIDE SEQUENCE</scope>
</reference>
<feature type="compositionally biased region" description="Polar residues" evidence="4">
    <location>
        <begin position="52"/>
        <end position="67"/>
    </location>
</feature>
<name>A0A9N8JGU8_9PEZI</name>
<dbReference type="Proteomes" id="UP000716446">
    <property type="component" value="Unassembled WGS sequence"/>
</dbReference>
<dbReference type="InterPro" id="IPR019775">
    <property type="entry name" value="WD40_repeat_CS"/>
</dbReference>
<keyword evidence="2" id="KW-0677">Repeat</keyword>
<dbReference type="InterPro" id="IPR001680">
    <property type="entry name" value="WD40_rpt"/>
</dbReference>
<dbReference type="PROSITE" id="PS50294">
    <property type="entry name" value="WD_REPEATS_REGION"/>
    <property type="match status" value="1"/>
</dbReference>
<proteinExistence type="predicted"/>
<evidence type="ECO:0000256" key="3">
    <source>
        <dbReference type="PROSITE-ProRule" id="PRU00221"/>
    </source>
</evidence>
<feature type="region of interest" description="Disordered" evidence="4">
    <location>
        <begin position="108"/>
        <end position="185"/>
    </location>
</feature>
<feature type="compositionally biased region" description="Basic and acidic residues" evidence="4">
    <location>
        <begin position="483"/>
        <end position="493"/>
    </location>
</feature>
<dbReference type="EMBL" id="CAIJEN010000006">
    <property type="protein sequence ID" value="CAD0087730.1"/>
    <property type="molecule type" value="Genomic_DNA"/>
</dbReference>
<evidence type="ECO:0000256" key="2">
    <source>
        <dbReference type="ARBA" id="ARBA00022737"/>
    </source>
</evidence>
<feature type="compositionally biased region" description="Polar residues" evidence="4">
    <location>
        <begin position="172"/>
        <end position="183"/>
    </location>
</feature>
<evidence type="ECO:0000313" key="6">
    <source>
        <dbReference type="Proteomes" id="UP000716446"/>
    </source>
</evidence>
<feature type="compositionally biased region" description="Low complexity" evidence="4">
    <location>
        <begin position="15"/>
        <end position="30"/>
    </location>
</feature>
<sequence>MSHSNKRSIVTGLGLSAASPGAIGSPSSLADIQHQQHRDQHYPDQTPVCHQPQHQATNQVASPSHPGSNRAKAFALAPASSTSASSAMSGFDSQTPKKGDFNIQLQQATPTHSTSSQQQHDMSALPNTLLPGASSSSRPPTGATTYSAPQTIPTMPPPINTNQQQYTPRPPTLNSQHSHSRSSPAGLDQKYIAFSTTPTKGYNSVTPSSSHSPLGLADIRPRTNSDLLNRTGAQSAAVYDYGPSQTNCSYMAPWAAYSFDWCKWPVPNGNSCGKMAIGSYLEDPHNFIQIVDTQIAPQDQSTMGGPAYGIDYVKVAEATCAYPVTRISWEPPSSSKQSTDLLATSGDHLRLWSLPSSSQPAMLSNNINRSASVNVRDPPTQKLQPLALLSNSKTPEHTAPLTSLDWNTLSPKLIITSSIDTTCTIWDIPTLTAKTQLIAHDKEVFDVRFCAGSVDVFVSCGADGSVRMFDLRSLEHSTIIYEPSEKSDKDKASPTKSSAAGLPASPPLLRLAASPHDAHLLATFAAESNIVRILDARQPGTALLELRGHSASLNSIEWNPSRRGMLASGGDDSQVLVWDLLNSGNGASLNGGVQGEAQAKGPSASWRSDYEVNNISWAPQSALTGQGGDWLGVCAGKGVWGVK</sequence>
<evidence type="ECO:0008006" key="7">
    <source>
        <dbReference type="Google" id="ProtNLM"/>
    </source>
</evidence>
<evidence type="ECO:0000256" key="4">
    <source>
        <dbReference type="SAM" id="MobiDB-lite"/>
    </source>
</evidence>
<feature type="compositionally biased region" description="Polar residues" evidence="4">
    <location>
        <begin position="133"/>
        <end position="148"/>
    </location>
</feature>
<dbReference type="PANTHER" id="PTHR19919">
    <property type="entry name" value="WD REPEAT CONTAINING PROTEIN"/>
    <property type="match status" value="1"/>
</dbReference>
<dbReference type="Pfam" id="PF00400">
    <property type="entry name" value="WD40"/>
    <property type="match status" value="3"/>
</dbReference>
<dbReference type="InterPro" id="IPR036322">
    <property type="entry name" value="WD40_repeat_dom_sf"/>
</dbReference>
<protein>
    <recommendedName>
        <fullName evidence="7">WD40 repeat-like protein</fullName>
    </recommendedName>
</protein>